<evidence type="ECO:0000256" key="14">
    <source>
        <dbReference type="SAM" id="Coils"/>
    </source>
</evidence>
<dbReference type="SUPFAM" id="SSF55874">
    <property type="entry name" value="ATPase domain of HSP90 chaperone/DNA topoisomerase II/histidine kinase"/>
    <property type="match status" value="1"/>
</dbReference>
<dbReference type="Pfam" id="PF00672">
    <property type="entry name" value="HAMP"/>
    <property type="match status" value="1"/>
</dbReference>
<dbReference type="SUPFAM" id="SSF47384">
    <property type="entry name" value="Homodimeric domain of signal transducing histidine kinase"/>
    <property type="match status" value="1"/>
</dbReference>
<gene>
    <name evidence="18" type="primary">mcp4_2</name>
    <name evidence="18" type="ORF">NNJEOMEG_01234</name>
</gene>
<evidence type="ECO:0000313" key="19">
    <source>
        <dbReference type="Proteomes" id="UP000494245"/>
    </source>
</evidence>
<dbReference type="GO" id="GO:0030295">
    <property type="term" value="F:protein kinase activator activity"/>
    <property type="evidence" value="ECO:0007669"/>
    <property type="project" value="TreeGrafter"/>
</dbReference>
<feature type="coiled-coil region" evidence="14">
    <location>
        <begin position="272"/>
        <end position="309"/>
    </location>
</feature>
<dbReference type="Proteomes" id="UP000494245">
    <property type="component" value="Unassembled WGS sequence"/>
</dbReference>
<comment type="caution">
    <text evidence="18">The sequence shown here is derived from an EMBL/GenBank/DDBJ whole genome shotgun (WGS) entry which is preliminary data.</text>
</comment>
<evidence type="ECO:0000313" key="18">
    <source>
        <dbReference type="EMBL" id="GFK93402.1"/>
    </source>
</evidence>
<evidence type="ECO:0000256" key="7">
    <source>
        <dbReference type="ARBA" id="ARBA00022692"/>
    </source>
</evidence>
<evidence type="ECO:0000256" key="8">
    <source>
        <dbReference type="ARBA" id="ARBA00022741"/>
    </source>
</evidence>
<evidence type="ECO:0000256" key="9">
    <source>
        <dbReference type="ARBA" id="ARBA00022777"/>
    </source>
</evidence>
<evidence type="ECO:0000256" key="3">
    <source>
        <dbReference type="ARBA" id="ARBA00012438"/>
    </source>
</evidence>
<keyword evidence="12" id="KW-0902">Two-component regulatory system</keyword>
<keyword evidence="19" id="KW-1185">Reference proteome</keyword>
<dbReference type="PROSITE" id="PS50885">
    <property type="entry name" value="HAMP"/>
    <property type="match status" value="1"/>
</dbReference>
<dbReference type="InterPro" id="IPR003661">
    <property type="entry name" value="HisK_dim/P_dom"/>
</dbReference>
<evidence type="ECO:0000256" key="6">
    <source>
        <dbReference type="ARBA" id="ARBA00022679"/>
    </source>
</evidence>
<reference evidence="18 19" key="2">
    <citation type="submission" date="2020-05" db="EMBL/GenBank/DDBJ databases">
        <title>Draft genome sequence of Desulfovibrio sp. strainFSS-1.</title>
        <authorList>
            <person name="Shimoshige H."/>
            <person name="Kobayashi H."/>
            <person name="Maekawa T."/>
        </authorList>
    </citation>
    <scope>NUCLEOTIDE SEQUENCE [LARGE SCALE GENOMIC DNA]</scope>
    <source>
        <strain evidence="18 19">SIID29052-01</strain>
    </source>
</reference>
<keyword evidence="14" id="KW-0175">Coiled coil</keyword>
<comment type="subcellular location">
    <subcellularLocation>
        <location evidence="2">Cell membrane</location>
        <topology evidence="2">Multi-pass membrane protein</topology>
    </subcellularLocation>
</comment>
<dbReference type="PANTHER" id="PTHR42878:SF7">
    <property type="entry name" value="SENSOR HISTIDINE KINASE GLRK"/>
    <property type="match status" value="1"/>
</dbReference>
<dbReference type="GO" id="GO:0000155">
    <property type="term" value="F:phosphorelay sensor kinase activity"/>
    <property type="evidence" value="ECO:0007669"/>
    <property type="project" value="InterPro"/>
</dbReference>
<dbReference type="InterPro" id="IPR005467">
    <property type="entry name" value="His_kinase_dom"/>
</dbReference>
<dbReference type="SUPFAM" id="SSF158472">
    <property type="entry name" value="HAMP domain-like"/>
    <property type="match status" value="1"/>
</dbReference>
<keyword evidence="7 15" id="KW-0812">Transmembrane</keyword>
<dbReference type="Pfam" id="PF17200">
    <property type="entry name" value="sCache_2"/>
    <property type="match status" value="1"/>
</dbReference>
<dbReference type="RefSeq" id="WP_173082394.1">
    <property type="nucleotide sequence ID" value="NZ_BLTE01000004.1"/>
</dbReference>
<name>A0A6V8LL28_9BACT</name>
<dbReference type="InterPro" id="IPR050351">
    <property type="entry name" value="BphY/WalK/GraS-like"/>
</dbReference>
<feature type="domain" description="Histidine kinase" evidence="16">
    <location>
        <begin position="327"/>
        <end position="535"/>
    </location>
</feature>
<dbReference type="InterPro" id="IPR036097">
    <property type="entry name" value="HisK_dim/P_sf"/>
</dbReference>
<accession>A0A6V8LL28</accession>
<keyword evidence="8" id="KW-0547">Nucleotide-binding</keyword>
<dbReference type="EC" id="2.7.13.3" evidence="3"/>
<evidence type="ECO:0000259" key="16">
    <source>
        <dbReference type="PROSITE" id="PS50109"/>
    </source>
</evidence>
<dbReference type="CDD" id="cd00082">
    <property type="entry name" value="HisKA"/>
    <property type="match status" value="1"/>
</dbReference>
<keyword evidence="11 15" id="KW-1133">Transmembrane helix</keyword>
<evidence type="ECO:0000256" key="15">
    <source>
        <dbReference type="SAM" id="Phobius"/>
    </source>
</evidence>
<reference evidence="18 19" key="1">
    <citation type="submission" date="2020-04" db="EMBL/GenBank/DDBJ databases">
        <authorList>
            <consortium name="Desulfovibrio sp. FSS-1 genome sequencing consortium"/>
            <person name="Shimoshige H."/>
            <person name="Kobayashi H."/>
            <person name="Maekawa T."/>
        </authorList>
    </citation>
    <scope>NUCLEOTIDE SEQUENCE [LARGE SCALE GENOMIC DNA]</scope>
    <source>
        <strain evidence="18 19">SIID29052-01</strain>
    </source>
</reference>
<dbReference type="GO" id="GO:0007234">
    <property type="term" value="P:osmosensory signaling via phosphorelay pathway"/>
    <property type="evidence" value="ECO:0007669"/>
    <property type="project" value="TreeGrafter"/>
</dbReference>
<dbReference type="EMBL" id="BLTE01000004">
    <property type="protein sequence ID" value="GFK93402.1"/>
    <property type="molecule type" value="Genomic_DNA"/>
</dbReference>
<dbReference type="SMART" id="SM00304">
    <property type="entry name" value="HAMP"/>
    <property type="match status" value="1"/>
</dbReference>
<keyword evidence="6" id="KW-0808">Transferase</keyword>
<dbReference type="CDD" id="cd06225">
    <property type="entry name" value="HAMP"/>
    <property type="match status" value="1"/>
</dbReference>
<keyword evidence="4" id="KW-1003">Cell membrane</keyword>
<dbReference type="GO" id="GO:0005524">
    <property type="term" value="F:ATP binding"/>
    <property type="evidence" value="ECO:0007669"/>
    <property type="project" value="UniProtKB-KW"/>
</dbReference>
<feature type="domain" description="HAMP" evidence="17">
    <location>
        <begin position="228"/>
        <end position="280"/>
    </location>
</feature>
<dbReference type="InterPro" id="IPR004358">
    <property type="entry name" value="Sig_transdc_His_kin-like_C"/>
</dbReference>
<protein>
    <recommendedName>
        <fullName evidence="3">histidine kinase</fullName>
        <ecNumber evidence="3">2.7.13.3</ecNumber>
    </recommendedName>
</protein>
<dbReference type="Pfam" id="PF02518">
    <property type="entry name" value="HATPase_c"/>
    <property type="match status" value="1"/>
</dbReference>
<keyword evidence="5" id="KW-0597">Phosphoprotein</keyword>
<dbReference type="InterPro" id="IPR036890">
    <property type="entry name" value="HATPase_C_sf"/>
</dbReference>
<dbReference type="InterPro" id="IPR003594">
    <property type="entry name" value="HATPase_dom"/>
</dbReference>
<evidence type="ECO:0000256" key="11">
    <source>
        <dbReference type="ARBA" id="ARBA00022989"/>
    </source>
</evidence>
<keyword evidence="13 15" id="KW-0472">Membrane</keyword>
<evidence type="ECO:0000256" key="12">
    <source>
        <dbReference type="ARBA" id="ARBA00023012"/>
    </source>
</evidence>
<dbReference type="SMART" id="SM00387">
    <property type="entry name" value="HATPase_c"/>
    <property type="match status" value="1"/>
</dbReference>
<evidence type="ECO:0000256" key="1">
    <source>
        <dbReference type="ARBA" id="ARBA00000085"/>
    </source>
</evidence>
<comment type="catalytic activity">
    <reaction evidence="1">
        <text>ATP + protein L-histidine = ADP + protein N-phospho-L-histidine.</text>
        <dbReference type="EC" id="2.7.13.3"/>
    </reaction>
</comment>
<feature type="transmembrane region" description="Helical" evidence="15">
    <location>
        <begin position="205"/>
        <end position="227"/>
    </location>
</feature>
<organism evidence="18 19">
    <name type="scientific">Fundidesulfovibrio magnetotacticus</name>
    <dbReference type="NCBI Taxonomy" id="2730080"/>
    <lineage>
        <taxon>Bacteria</taxon>
        <taxon>Pseudomonadati</taxon>
        <taxon>Thermodesulfobacteriota</taxon>
        <taxon>Desulfovibrionia</taxon>
        <taxon>Desulfovibrionales</taxon>
        <taxon>Desulfovibrionaceae</taxon>
        <taxon>Fundidesulfovibrio</taxon>
    </lineage>
</organism>
<evidence type="ECO:0000259" key="17">
    <source>
        <dbReference type="PROSITE" id="PS50885"/>
    </source>
</evidence>
<keyword evidence="10" id="KW-0067">ATP-binding</keyword>
<dbReference type="InterPro" id="IPR003660">
    <property type="entry name" value="HAMP_dom"/>
</dbReference>
<proteinExistence type="predicted"/>
<evidence type="ECO:0000256" key="13">
    <source>
        <dbReference type="ARBA" id="ARBA00023136"/>
    </source>
</evidence>
<evidence type="ECO:0000256" key="5">
    <source>
        <dbReference type="ARBA" id="ARBA00022553"/>
    </source>
</evidence>
<dbReference type="SMART" id="SM01049">
    <property type="entry name" value="Cache_2"/>
    <property type="match status" value="1"/>
</dbReference>
<dbReference type="PANTHER" id="PTHR42878">
    <property type="entry name" value="TWO-COMPONENT HISTIDINE KINASE"/>
    <property type="match status" value="1"/>
</dbReference>
<evidence type="ECO:0000256" key="4">
    <source>
        <dbReference type="ARBA" id="ARBA00022475"/>
    </source>
</evidence>
<dbReference type="Pfam" id="PF00512">
    <property type="entry name" value="HisKA"/>
    <property type="match status" value="1"/>
</dbReference>
<dbReference type="GO" id="GO:0000156">
    <property type="term" value="F:phosphorelay response regulator activity"/>
    <property type="evidence" value="ECO:0007669"/>
    <property type="project" value="TreeGrafter"/>
</dbReference>
<dbReference type="Gene3D" id="1.10.287.130">
    <property type="match status" value="1"/>
</dbReference>
<dbReference type="Gene3D" id="3.30.565.10">
    <property type="entry name" value="Histidine kinase-like ATPase, C-terminal domain"/>
    <property type="match status" value="1"/>
</dbReference>
<evidence type="ECO:0000256" key="10">
    <source>
        <dbReference type="ARBA" id="ARBA00022840"/>
    </source>
</evidence>
<dbReference type="AlphaFoldDB" id="A0A6V8LL28"/>
<dbReference type="InterPro" id="IPR033480">
    <property type="entry name" value="sCache_2"/>
</dbReference>
<dbReference type="GO" id="GO:0005886">
    <property type="term" value="C:plasma membrane"/>
    <property type="evidence" value="ECO:0007669"/>
    <property type="project" value="UniProtKB-SubCell"/>
</dbReference>
<sequence length="543" mass="58495">MLRRFSMAARLFGLVGLFTLSTAASLAFVTAVSHRLEEVVVQHTQQIMLHGERAKIKAATHSMALTLASGLKFAKTEAERKALIREVLDPVRFEEDASGYFFVYQGTVNVALPPKPDLENQDLKDFVDADGVYYVRELSAMAHAGGGFVSYIFPRPDGPEERKVSFAEMIPGTDMWVGTGVYLGNVTREEERIGEAVRGLFNRALTVSGLGMTAIVIALALVSLAIARSVALPLAEATQAAERIASGDLDVRLAASGRDEAARLQGALNRMAGMLRENIREIQARREEAEEKAKVAEEALGQARKANQEVVAQVALRVESLQKISDSVAHQLRNPTTIIGGLAGLLLKKPALQEKYLDYLDGILDAARRIERITAAVKEYSAIHVDAVTEFPAQELLEEARRAGESAARELGVSVAWEVEPSPAALLADRDLLAMAVREVTVNAVEALVPAGGRVSLSARHGTDGFDLAVADTGRGMGPEEMEYVLDPFYSTKSVGVGMGLTKANRALQEHGGRIVIESQPGAGAVVRMILPEGGRARAHVED</sequence>
<dbReference type="Gene3D" id="3.30.450.20">
    <property type="entry name" value="PAS domain"/>
    <property type="match status" value="1"/>
</dbReference>
<evidence type="ECO:0000256" key="2">
    <source>
        <dbReference type="ARBA" id="ARBA00004651"/>
    </source>
</evidence>
<dbReference type="PRINTS" id="PR00344">
    <property type="entry name" value="BCTRLSENSOR"/>
</dbReference>
<dbReference type="PROSITE" id="PS50109">
    <property type="entry name" value="HIS_KIN"/>
    <property type="match status" value="1"/>
</dbReference>
<dbReference type="Gene3D" id="6.10.340.10">
    <property type="match status" value="1"/>
</dbReference>
<dbReference type="SMART" id="SM00388">
    <property type="entry name" value="HisKA"/>
    <property type="match status" value="1"/>
</dbReference>
<keyword evidence="9" id="KW-0418">Kinase</keyword>